<accession>A0A2A9E4V2</accession>
<keyword evidence="2" id="KW-1185">Reference proteome</keyword>
<dbReference type="InterPro" id="IPR025191">
    <property type="entry name" value="DUF4125"/>
</dbReference>
<name>A0A2A9E4V2_9MICO</name>
<dbReference type="EMBL" id="PDJG01000001">
    <property type="protein sequence ID" value="PFG33220.1"/>
    <property type="molecule type" value="Genomic_DNA"/>
</dbReference>
<reference evidence="1 2" key="1">
    <citation type="submission" date="2017-10" db="EMBL/GenBank/DDBJ databases">
        <title>Sequencing the genomes of 1000 actinobacteria strains.</title>
        <authorList>
            <person name="Klenk H.-P."/>
        </authorList>
    </citation>
    <scope>NUCLEOTIDE SEQUENCE [LARGE SCALE GENOMIC DNA]</scope>
    <source>
        <strain evidence="1 2">DSM 18966</strain>
    </source>
</reference>
<comment type="caution">
    <text evidence="1">The sequence shown here is derived from an EMBL/GenBank/DDBJ whole genome shotgun (WGS) entry which is preliminary data.</text>
</comment>
<evidence type="ECO:0000313" key="1">
    <source>
        <dbReference type="EMBL" id="PFG33220.1"/>
    </source>
</evidence>
<dbReference type="AlphaFoldDB" id="A0A2A9E4V2"/>
<sequence length="215" mass="23890">MSTTTTLREKRLAAAQAIVDHEWDQFQRVNNEGGRADCQGDWPTFHQMRLSQFLTWPLPLLESYAGDLDAADACGANLLTEKYARMMASTEPDRYAQEIAPHLPVLDDARVARQEAIVEVQIGWAVAFRDRYPRLGVAMRVLRTAQDTLTETSFETYLRGELGTYSDRTLGLYDELVEETVAAGENLSEQAITWTVVLGGFTDLAQAEAAQASVG</sequence>
<dbReference type="Pfam" id="PF13526">
    <property type="entry name" value="DUF4125"/>
    <property type="match status" value="1"/>
</dbReference>
<dbReference type="OrthoDB" id="5387164at2"/>
<protein>
    <submittedName>
        <fullName evidence="1">Uncharacterized protein DUF4125</fullName>
    </submittedName>
</protein>
<evidence type="ECO:0000313" key="2">
    <source>
        <dbReference type="Proteomes" id="UP000225548"/>
    </source>
</evidence>
<proteinExistence type="predicted"/>
<dbReference type="RefSeq" id="WP_098454455.1">
    <property type="nucleotide sequence ID" value="NZ_PDJG01000001.1"/>
</dbReference>
<dbReference type="Proteomes" id="UP000225548">
    <property type="component" value="Unassembled WGS sequence"/>
</dbReference>
<gene>
    <name evidence="1" type="ORF">ATL42_1080</name>
</gene>
<organism evidence="1 2">
    <name type="scientific">Sanguibacter antarcticus</name>
    <dbReference type="NCBI Taxonomy" id="372484"/>
    <lineage>
        <taxon>Bacteria</taxon>
        <taxon>Bacillati</taxon>
        <taxon>Actinomycetota</taxon>
        <taxon>Actinomycetes</taxon>
        <taxon>Micrococcales</taxon>
        <taxon>Sanguibacteraceae</taxon>
        <taxon>Sanguibacter</taxon>
    </lineage>
</organism>